<dbReference type="AlphaFoldDB" id="A0A9E7EMR8"/>
<proteinExistence type="predicted"/>
<protein>
    <submittedName>
        <fullName evidence="1">Uncharacterized protein</fullName>
    </submittedName>
</protein>
<dbReference type="EMBL" id="CP097503">
    <property type="protein sequence ID" value="URD78927.1"/>
    <property type="molecule type" value="Genomic_DNA"/>
</dbReference>
<name>A0A9E7EMR8_9LILI</name>
<keyword evidence="2" id="KW-1185">Reference proteome</keyword>
<accession>A0A9E7EMR8</accession>
<sequence length="105" mass="11308">MSLDIRSYTFTWETVTERDRAREVRVTEISERGGEGRDVYVGRAVSMASPPSMQCTEGGEEAGTVHCSATTSPTVDQSLVVSLPPSLPRDINLSAIESPVFSGSN</sequence>
<evidence type="ECO:0000313" key="2">
    <source>
        <dbReference type="Proteomes" id="UP001055439"/>
    </source>
</evidence>
<dbReference type="Proteomes" id="UP001055439">
    <property type="component" value="Chromosome 10"/>
</dbReference>
<reference evidence="1" key="1">
    <citation type="submission" date="2022-05" db="EMBL/GenBank/DDBJ databases">
        <title>The Musa troglodytarum L. genome provides insights into the mechanism of non-climacteric behaviour and enrichment of carotenoids.</title>
        <authorList>
            <person name="Wang J."/>
        </authorList>
    </citation>
    <scope>NUCLEOTIDE SEQUENCE</scope>
    <source>
        <tissue evidence="1">Leaf</tissue>
    </source>
</reference>
<evidence type="ECO:0000313" key="1">
    <source>
        <dbReference type="EMBL" id="URD78927.1"/>
    </source>
</evidence>
<organism evidence="1 2">
    <name type="scientific">Musa troglodytarum</name>
    <name type="common">fe'i banana</name>
    <dbReference type="NCBI Taxonomy" id="320322"/>
    <lineage>
        <taxon>Eukaryota</taxon>
        <taxon>Viridiplantae</taxon>
        <taxon>Streptophyta</taxon>
        <taxon>Embryophyta</taxon>
        <taxon>Tracheophyta</taxon>
        <taxon>Spermatophyta</taxon>
        <taxon>Magnoliopsida</taxon>
        <taxon>Liliopsida</taxon>
        <taxon>Zingiberales</taxon>
        <taxon>Musaceae</taxon>
        <taxon>Musa</taxon>
    </lineage>
</organism>
<gene>
    <name evidence="1" type="ORF">MUK42_19976</name>
</gene>